<keyword evidence="7" id="KW-1185">Reference proteome</keyword>
<dbReference type="PANTHER" id="PTHR11360:SF177">
    <property type="entry name" value="RIBOFLAVIN TRANSPORTER MCH5"/>
    <property type="match status" value="1"/>
</dbReference>
<evidence type="ECO:0000256" key="4">
    <source>
        <dbReference type="SAM" id="Phobius"/>
    </source>
</evidence>
<evidence type="ECO:0000256" key="2">
    <source>
        <dbReference type="ARBA" id="ARBA00006727"/>
    </source>
</evidence>
<keyword evidence="4" id="KW-1133">Transmembrane helix</keyword>
<evidence type="ECO:0000259" key="5">
    <source>
        <dbReference type="PROSITE" id="PS50850"/>
    </source>
</evidence>
<dbReference type="InterPro" id="IPR011701">
    <property type="entry name" value="MFS"/>
</dbReference>
<evidence type="ECO:0000256" key="1">
    <source>
        <dbReference type="ARBA" id="ARBA00004141"/>
    </source>
</evidence>
<dbReference type="Gene3D" id="1.20.1250.20">
    <property type="entry name" value="MFS general substrate transporter like domains"/>
    <property type="match status" value="2"/>
</dbReference>
<dbReference type="SUPFAM" id="SSF103473">
    <property type="entry name" value="MFS general substrate transporter"/>
    <property type="match status" value="1"/>
</dbReference>
<protein>
    <submittedName>
        <fullName evidence="6">Major facilitator superfamily domain-containing protein</fullName>
    </submittedName>
</protein>
<feature type="transmembrane region" description="Helical" evidence="4">
    <location>
        <begin position="120"/>
        <end position="143"/>
    </location>
</feature>
<feature type="transmembrane region" description="Helical" evidence="4">
    <location>
        <begin position="238"/>
        <end position="264"/>
    </location>
</feature>
<dbReference type="PANTHER" id="PTHR11360">
    <property type="entry name" value="MONOCARBOXYLATE TRANSPORTER"/>
    <property type="match status" value="1"/>
</dbReference>
<feature type="transmembrane region" description="Helical" evidence="4">
    <location>
        <begin position="412"/>
        <end position="433"/>
    </location>
</feature>
<feature type="transmembrane region" description="Helical" evidence="4">
    <location>
        <begin position="150"/>
        <end position="169"/>
    </location>
</feature>
<accession>A0ABR1F550</accession>
<dbReference type="PROSITE" id="PS50850">
    <property type="entry name" value="MFS"/>
    <property type="match status" value="1"/>
</dbReference>
<feature type="compositionally biased region" description="Polar residues" evidence="3">
    <location>
        <begin position="10"/>
        <end position="22"/>
    </location>
</feature>
<name>A0ABR1F550_9ASCO</name>
<keyword evidence="4" id="KW-0812">Transmembrane</keyword>
<feature type="transmembrane region" description="Helical" evidence="4">
    <location>
        <begin position="351"/>
        <end position="371"/>
    </location>
</feature>
<dbReference type="RefSeq" id="XP_064767997.1">
    <property type="nucleotide sequence ID" value="XM_064914128.1"/>
</dbReference>
<feature type="transmembrane region" description="Helical" evidence="4">
    <location>
        <begin position="175"/>
        <end position="195"/>
    </location>
</feature>
<comment type="caution">
    <text evidence="6">The sequence shown here is derived from an EMBL/GenBank/DDBJ whole genome shotgun (WGS) entry which is preliminary data.</text>
</comment>
<dbReference type="GeneID" id="90039640"/>
<dbReference type="InterPro" id="IPR036259">
    <property type="entry name" value="MFS_trans_sf"/>
</dbReference>
<dbReference type="EMBL" id="JBBJBU010000006">
    <property type="protein sequence ID" value="KAK7204964.1"/>
    <property type="molecule type" value="Genomic_DNA"/>
</dbReference>
<feature type="transmembrane region" description="Helical" evidence="4">
    <location>
        <begin position="285"/>
        <end position="304"/>
    </location>
</feature>
<evidence type="ECO:0000313" key="6">
    <source>
        <dbReference type="EMBL" id="KAK7204964.1"/>
    </source>
</evidence>
<feature type="domain" description="Major facilitator superfamily (MFS) profile" evidence="5">
    <location>
        <begin position="286"/>
        <end position="473"/>
    </location>
</feature>
<keyword evidence="4" id="KW-0472">Membrane</keyword>
<feature type="transmembrane region" description="Helical" evidence="4">
    <location>
        <begin position="445"/>
        <end position="465"/>
    </location>
</feature>
<feature type="transmembrane region" description="Helical" evidence="4">
    <location>
        <begin position="377"/>
        <end position="400"/>
    </location>
</feature>
<dbReference type="InterPro" id="IPR050327">
    <property type="entry name" value="Proton-linked_MCT"/>
</dbReference>
<comment type="subcellular location">
    <subcellularLocation>
        <location evidence="1">Membrane</location>
        <topology evidence="1">Multi-pass membrane protein</topology>
    </subcellularLocation>
</comment>
<organism evidence="6 7">
    <name type="scientific">Myxozyma melibiosi</name>
    <dbReference type="NCBI Taxonomy" id="54550"/>
    <lineage>
        <taxon>Eukaryota</taxon>
        <taxon>Fungi</taxon>
        <taxon>Dikarya</taxon>
        <taxon>Ascomycota</taxon>
        <taxon>Saccharomycotina</taxon>
        <taxon>Lipomycetes</taxon>
        <taxon>Lipomycetales</taxon>
        <taxon>Lipomycetaceae</taxon>
        <taxon>Myxozyma</taxon>
    </lineage>
</organism>
<dbReference type="InterPro" id="IPR020846">
    <property type="entry name" value="MFS_dom"/>
</dbReference>
<dbReference type="Pfam" id="PF07690">
    <property type="entry name" value="MFS_1"/>
    <property type="match status" value="1"/>
</dbReference>
<proteinExistence type="inferred from homology"/>
<evidence type="ECO:0000256" key="3">
    <source>
        <dbReference type="SAM" id="MobiDB-lite"/>
    </source>
</evidence>
<feature type="transmembrane region" description="Helical" evidence="4">
    <location>
        <begin position="324"/>
        <end position="344"/>
    </location>
</feature>
<reference evidence="6 7" key="1">
    <citation type="submission" date="2024-03" db="EMBL/GenBank/DDBJ databases">
        <title>Genome-scale model development and genomic sequencing of the oleaginous clade Lipomyces.</title>
        <authorList>
            <consortium name="Lawrence Berkeley National Laboratory"/>
            <person name="Czajka J.J."/>
            <person name="Han Y."/>
            <person name="Kim J."/>
            <person name="Mondo S.J."/>
            <person name="Hofstad B.A."/>
            <person name="Robles A."/>
            <person name="Haridas S."/>
            <person name="Riley R."/>
            <person name="LaButti K."/>
            <person name="Pangilinan J."/>
            <person name="Andreopoulos W."/>
            <person name="Lipzen A."/>
            <person name="Yan J."/>
            <person name="Wang M."/>
            <person name="Ng V."/>
            <person name="Grigoriev I.V."/>
            <person name="Spatafora J.W."/>
            <person name="Magnuson J.K."/>
            <person name="Baker S.E."/>
            <person name="Pomraning K.R."/>
        </authorList>
    </citation>
    <scope>NUCLEOTIDE SEQUENCE [LARGE SCALE GENOMIC DNA]</scope>
    <source>
        <strain evidence="6 7">Phaff 52-87</strain>
    </source>
</reference>
<gene>
    <name evidence="6" type="ORF">BZA70DRAFT_289615</name>
</gene>
<evidence type="ECO:0000313" key="7">
    <source>
        <dbReference type="Proteomes" id="UP001498771"/>
    </source>
</evidence>
<feature type="transmembrane region" description="Helical" evidence="4">
    <location>
        <begin position="207"/>
        <end position="232"/>
    </location>
</feature>
<feature type="transmembrane region" description="Helical" evidence="4">
    <location>
        <begin position="81"/>
        <end position="108"/>
    </location>
</feature>
<comment type="similarity">
    <text evidence="2">Belongs to the major facilitator superfamily. Monocarboxylate porter (TC 2.A.1.13) family.</text>
</comment>
<feature type="region of interest" description="Disordered" evidence="3">
    <location>
        <begin position="1"/>
        <end position="22"/>
    </location>
</feature>
<sequence>MPAPAMILSRPSSLRSADYQTSPVPSYQSDTTVLAPSMFSLDPEKQEGRELDTISTTYETFSVDRPAPAAIPPPEVGIKPWLAVLGGFCAQFCSFGMMSMIGIFIAYYRVHQLEHLSTSAISWIGSIQSGVFAFSGLFCGRIVDMYGPHYVTIPGLFFIVIGMIGTAFSTHYYQFIVAQGLSCAIGAAGLFYGTTSAITSWFTTRRGLAFGIAASGAGVGGIGIPFLLQYMFYDYGSFKAGACTLAGVFCFMGLVTVCVTTSRVRPTGRQPYRFVRFYVRPFRDPIFALFTLAMALIYLGIFVPNAYFSTTALHYGMTTAHASYLLSFFNAGSLVGRIVGGYLFDRFSKFLVYFCYVLMGGLTLLPGWYLATDETRTIVVSVCYGFASGGMLALFSAVIAQISPVTEIGTRVGACNGALSISALVSLPISGAIVGMDANYHGMQAFAGSTILAGSAVCLVLKFMVDGKRIRAS</sequence>
<dbReference type="Proteomes" id="UP001498771">
    <property type="component" value="Unassembled WGS sequence"/>
</dbReference>